<feature type="domain" description="Plant heme peroxidase family profile" evidence="17">
    <location>
        <begin position="68"/>
        <end position="412"/>
    </location>
</feature>
<gene>
    <name evidence="18" type="ORF">RJ640_008614</name>
</gene>
<feature type="binding site" evidence="12">
    <location>
        <position position="113"/>
    </location>
    <ligand>
        <name>Ca(2+)</name>
        <dbReference type="ChEBI" id="CHEBI:29108"/>
        <label>1</label>
    </ligand>
</feature>
<feature type="disulfide bond" evidence="14">
    <location>
        <begin position="242"/>
        <end position="274"/>
    </location>
</feature>
<dbReference type="PRINTS" id="PR00461">
    <property type="entry name" value="PLPEROXIDASE"/>
</dbReference>
<comment type="function">
    <text evidence="15">Removal of H(2)O(2), oxidation of toxic reductants, biosynthesis and degradation of lignin, suberization, auxin catabolism, response to environmental stresses such as wounding, pathogen attack and oxidative stress.</text>
</comment>
<dbReference type="InterPro" id="IPR033905">
    <property type="entry name" value="Secretory_peroxidase"/>
</dbReference>
<dbReference type="InterPro" id="IPR000823">
    <property type="entry name" value="Peroxidase_pln"/>
</dbReference>
<evidence type="ECO:0000256" key="16">
    <source>
        <dbReference type="SAM" id="MobiDB-lite"/>
    </source>
</evidence>
<keyword evidence="15" id="KW-0376">Hydrogen peroxide</keyword>
<keyword evidence="8 12" id="KW-0408">Iron</keyword>
<keyword evidence="15" id="KW-0964">Secreted</keyword>
<keyword evidence="3 15" id="KW-0575">Peroxidase</keyword>
<dbReference type="EMBL" id="JAVXUO010002601">
    <property type="protein sequence ID" value="KAK2971190.1"/>
    <property type="molecule type" value="Genomic_DNA"/>
</dbReference>
<dbReference type="Gene3D" id="1.10.420.10">
    <property type="entry name" value="Peroxidase, domain 2"/>
    <property type="match status" value="2"/>
</dbReference>
<evidence type="ECO:0000256" key="11">
    <source>
        <dbReference type="PIRSR" id="PIRSR600823-2"/>
    </source>
</evidence>
<feature type="binding site" evidence="12">
    <location>
        <position position="110"/>
    </location>
    <ligand>
        <name>Ca(2+)</name>
        <dbReference type="ChEBI" id="CHEBI:29108"/>
        <label>1</label>
    </ligand>
</feature>
<feature type="chain" id="PRO_5041515684" description="Peroxidase" evidence="15">
    <location>
        <begin position="26"/>
        <end position="415"/>
    </location>
</feature>
<keyword evidence="4 15" id="KW-0349">Heme</keyword>
<feature type="binding site" evidence="12">
    <location>
        <position position="117"/>
    </location>
    <ligand>
        <name>Ca(2+)</name>
        <dbReference type="ChEBI" id="CHEBI:29108"/>
        <label>1</label>
    </ligand>
</feature>
<feature type="binding site" evidence="12">
    <location>
        <position position="131"/>
    </location>
    <ligand>
        <name>Ca(2+)</name>
        <dbReference type="ChEBI" id="CHEBI:29108"/>
        <label>1</label>
    </ligand>
</feature>
<keyword evidence="5 12" id="KW-0479">Metal-binding</keyword>
<dbReference type="GO" id="GO:0046872">
    <property type="term" value="F:metal ion binding"/>
    <property type="evidence" value="ECO:0007669"/>
    <property type="project" value="UniProtKB-UniRule"/>
</dbReference>
<name>A0AA88U5E2_9ASTE</name>
<evidence type="ECO:0000256" key="13">
    <source>
        <dbReference type="PIRSR" id="PIRSR600823-4"/>
    </source>
</evidence>
<comment type="subcellular location">
    <subcellularLocation>
        <location evidence="15">Secreted</location>
    </subcellularLocation>
</comment>
<feature type="disulfide bond" evidence="14">
    <location>
        <begin position="163"/>
        <end position="408"/>
    </location>
</feature>
<evidence type="ECO:0000256" key="1">
    <source>
        <dbReference type="ARBA" id="ARBA00000189"/>
    </source>
</evidence>
<evidence type="ECO:0000256" key="6">
    <source>
        <dbReference type="ARBA" id="ARBA00022837"/>
    </source>
</evidence>
<feature type="binding site" evidence="12">
    <location>
        <position position="119"/>
    </location>
    <ligand>
        <name>Ca(2+)</name>
        <dbReference type="ChEBI" id="CHEBI:29108"/>
        <label>1</label>
    </ligand>
</feature>
<comment type="catalytic activity">
    <reaction evidence="1 15">
        <text>2 a phenolic donor + H2O2 = 2 a phenolic radical donor + 2 H2O</text>
        <dbReference type="Rhea" id="RHEA:56136"/>
        <dbReference type="ChEBI" id="CHEBI:15377"/>
        <dbReference type="ChEBI" id="CHEBI:16240"/>
        <dbReference type="ChEBI" id="CHEBI:139520"/>
        <dbReference type="ChEBI" id="CHEBI:139521"/>
        <dbReference type="EC" id="1.11.1.7"/>
    </reaction>
</comment>
<evidence type="ECO:0000256" key="12">
    <source>
        <dbReference type="PIRSR" id="PIRSR600823-3"/>
    </source>
</evidence>
<dbReference type="PROSITE" id="PS50873">
    <property type="entry name" value="PEROXIDASE_4"/>
    <property type="match status" value="1"/>
</dbReference>
<comment type="caution">
    <text evidence="18">The sequence shown here is derived from an EMBL/GenBank/DDBJ whole genome shotgun (WGS) entry which is preliminary data.</text>
</comment>
<evidence type="ECO:0000256" key="9">
    <source>
        <dbReference type="ARBA" id="ARBA00023157"/>
    </source>
</evidence>
<evidence type="ECO:0000259" key="17">
    <source>
        <dbReference type="PROSITE" id="PS50873"/>
    </source>
</evidence>
<keyword evidence="15" id="KW-0732">Signal</keyword>
<dbReference type="FunFam" id="1.10.520.10:FF:000010">
    <property type="entry name" value="Peroxidase"/>
    <property type="match status" value="1"/>
</dbReference>
<organism evidence="18 19">
    <name type="scientific">Escallonia rubra</name>
    <dbReference type="NCBI Taxonomy" id="112253"/>
    <lineage>
        <taxon>Eukaryota</taxon>
        <taxon>Viridiplantae</taxon>
        <taxon>Streptophyta</taxon>
        <taxon>Embryophyta</taxon>
        <taxon>Tracheophyta</taxon>
        <taxon>Spermatophyta</taxon>
        <taxon>Magnoliopsida</taxon>
        <taxon>eudicotyledons</taxon>
        <taxon>Gunneridae</taxon>
        <taxon>Pentapetalae</taxon>
        <taxon>asterids</taxon>
        <taxon>campanulids</taxon>
        <taxon>Escalloniales</taxon>
        <taxon>Escalloniaceae</taxon>
        <taxon>Escallonia</taxon>
    </lineage>
</organism>
<feature type="active site" description="Proton acceptor" evidence="10">
    <location>
        <position position="109"/>
    </location>
</feature>
<dbReference type="GO" id="GO:0042744">
    <property type="term" value="P:hydrogen peroxide catabolic process"/>
    <property type="evidence" value="ECO:0007669"/>
    <property type="project" value="UniProtKB-KW"/>
</dbReference>
<evidence type="ECO:0000256" key="14">
    <source>
        <dbReference type="PIRSR" id="PIRSR600823-5"/>
    </source>
</evidence>
<comment type="cofactor">
    <cofactor evidence="12 15">
        <name>Ca(2+)</name>
        <dbReference type="ChEBI" id="CHEBI:29108"/>
    </cofactor>
    <text evidence="12 15">Binds 2 calcium ions per subunit.</text>
</comment>
<feature type="binding site" evidence="12">
    <location>
        <position position="331"/>
    </location>
    <ligand>
        <name>Ca(2+)</name>
        <dbReference type="ChEBI" id="CHEBI:29108"/>
        <label>2</label>
    </ligand>
</feature>
<comment type="similarity">
    <text evidence="15">Belongs to the peroxidase family. Classical plant (class III) peroxidase subfamily.</text>
</comment>
<evidence type="ECO:0000256" key="7">
    <source>
        <dbReference type="ARBA" id="ARBA00023002"/>
    </source>
</evidence>
<evidence type="ECO:0000256" key="10">
    <source>
        <dbReference type="PIRSR" id="PIRSR600823-1"/>
    </source>
</evidence>
<feature type="site" description="Transition state stabilizer" evidence="13">
    <location>
        <position position="105"/>
    </location>
</feature>
<dbReference type="Gene3D" id="1.10.520.10">
    <property type="match status" value="2"/>
</dbReference>
<feature type="binding site" description="axial binding residue" evidence="12">
    <location>
        <position position="235"/>
    </location>
    <ligand>
        <name>heme b</name>
        <dbReference type="ChEBI" id="CHEBI:60344"/>
    </ligand>
    <ligandPart>
        <name>Fe</name>
        <dbReference type="ChEBI" id="CHEBI:18248"/>
    </ligandPart>
</feature>
<evidence type="ECO:0000256" key="5">
    <source>
        <dbReference type="ARBA" id="ARBA00022723"/>
    </source>
</evidence>
<dbReference type="GO" id="GO:0140825">
    <property type="term" value="F:lactoperoxidase activity"/>
    <property type="evidence" value="ECO:0007669"/>
    <property type="project" value="UniProtKB-EC"/>
</dbReference>
<comment type="cofactor">
    <cofactor evidence="12 15">
        <name>heme b</name>
        <dbReference type="ChEBI" id="CHEBI:60344"/>
    </cofactor>
    <text evidence="12 15">Binds 1 heme b (iron(II)-protoporphyrin IX) group per subunit.</text>
</comment>
<protein>
    <recommendedName>
        <fullName evidence="2 15">Peroxidase</fullName>
        <ecNumber evidence="2 15">1.11.1.7</ecNumber>
    </recommendedName>
</protein>
<sequence length="415" mass="45894">MDFSRKIGFLVFVLCLLISLKNQNAETKRGSQYSPEISSIFTAWSPSLPVFLSTKVDGNPEKFGDPQPLKYDYYRISCPRTEHIVRSAVRRLYDVRPNVSAALLRLVFHDCFVEGCDASVLLDGADGIESEKESPPNESLKGYDLIDIIKSELEEACPGVVSCADIVVLAARESVVLAGGPFYPLYTGRRDSNVSYPEIATYELPSPQDDLPKTITSFASRGFDERETVSLLGAHSTGMIHCKFFLNRLYNFDGTDEPDPTMDIEFLNLLRSKCNNSHRSTSSSSSSSSPTSAPSASPLKSPLPSPTPSPTSSVDSSPPTSHNQEMGMKMDYEGPGSGFGMLYYRSLLQGKGILYVDQQLTAGEETETWVRAYASDVLLFQRDFALAMMKLSDYRVLTAPMGQVRVNCRKVVRER</sequence>
<dbReference type="InterPro" id="IPR010255">
    <property type="entry name" value="Haem_peroxidase_sf"/>
</dbReference>
<proteinExistence type="inferred from homology"/>
<dbReference type="InterPro" id="IPR002016">
    <property type="entry name" value="Haem_peroxidase"/>
</dbReference>
<feature type="disulfide bond" evidence="14">
    <location>
        <begin position="111"/>
        <end position="116"/>
    </location>
</feature>
<evidence type="ECO:0000313" key="19">
    <source>
        <dbReference type="Proteomes" id="UP001187471"/>
    </source>
</evidence>
<feature type="compositionally biased region" description="Low complexity" evidence="16">
    <location>
        <begin position="310"/>
        <end position="321"/>
    </location>
</feature>
<keyword evidence="9 14" id="KW-1015">Disulfide bond</keyword>
<reference evidence="18" key="1">
    <citation type="submission" date="2022-12" db="EMBL/GenBank/DDBJ databases">
        <title>Draft genome assemblies for two species of Escallonia (Escalloniales).</title>
        <authorList>
            <person name="Chanderbali A."/>
            <person name="Dervinis C."/>
            <person name="Anghel I."/>
            <person name="Soltis D."/>
            <person name="Soltis P."/>
            <person name="Zapata F."/>
        </authorList>
    </citation>
    <scope>NUCLEOTIDE SEQUENCE</scope>
    <source>
        <strain evidence="18">UCBG92.1500</strain>
        <tissue evidence="18">Leaf</tissue>
    </source>
</reference>
<keyword evidence="6 12" id="KW-0106">Calcium</keyword>
<dbReference type="CDD" id="cd00693">
    <property type="entry name" value="secretory_peroxidase"/>
    <property type="match status" value="1"/>
</dbReference>
<evidence type="ECO:0000256" key="2">
    <source>
        <dbReference type="ARBA" id="ARBA00012313"/>
    </source>
</evidence>
<keyword evidence="7 15" id="KW-0560">Oxidoreductase</keyword>
<evidence type="ECO:0000256" key="15">
    <source>
        <dbReference type="RuleBase" id="RU362060"/>
    </source>
</evidence>
<accession>A0AA88U5E2</accession>
<dbReference type="SUPFAM" id="SSF48113">
    <property type="entry name" value="Heme-dependent peroxidases"/>
    <property type="match status" value="1"/>
</dbReference>
<dbReference type="EC" id="1.11.1.7" evidence="2 15"/>
<feature type="binding site" evidence="12">
    <location>
        <position position="115"/>
    </location>
    <ligand>
        <name>Ca(2+)</name>
        <dbReference type="ChEBI" id="CHEBI:29108"/>
        <label>1</label>
    </ligand>
</feature>
<dbReference type="GO" id="GO:0005576">
    <property type="term" value="C:extracellular region"/>
    <property type="evidence" value="ECO:0007669"/>
    <property type="project" value="UniProtKB-SubCell"/>
</dbReference>
<dbReference type="PROSITE" id="PS00436">
    <property type="entry name" value="PEROXIDASE_2"/>
    <property type="match status" value="1"/>
</dbReference>
<feature type="signal peptide" evidence="15">
    <location>
        <begin position="1"/>
        <end position="25"/>
    </location>
</feature>
<dbReference type="InterPro" id="IPR019794">
    <property type="entry name" value="Peroxidases_AS"/>
</dbReference>
<dbReference type="Proteomes" id="UP001187471">
    <property type="component" value="Unassembled WGS sequence"/>
</dbReference>
<evidence type="ECO:0000256" key="4">
    <source>
        <dbReference type="ARBA" id="ARBA00022617"/>
    </source>
</evidence>
<dbReference type="PRINTS" id="PR00458">
    <property type="entry name" value="PEROXIDASE"/>
</dbReference>
<evidence type="ECO:0000256" key="3">
    <source>
        <dbReference type="ARBA" id="ARBA00022559"/>
    </source>
</evidence>
<feature type="binding site" evidence="11">
    <location>
        <position position="205"/>
    </location>
    <ligand>
        <name>substrate</name>
    </ligand>
</feature>
<keyword evidence="19" id="KW-1185">Reference proteome</keyword>
<feature type="region of interest" description="Disordered" evidence="16">
    <location>
        <begin position="277"/>
        <end position="331"/>
    </location>
</feature>
<dbReference type="PANTHER" id="PTHR31235">
    <property type="entry name" value="PEROXIDASE 25-RELATED"/>
    <property type="match status" value="1"/>
</dbReference>
<dbReference type="Pfam" id="PF00141">
    <property type="entry name" value="peroxidase"/>
    <property type="match status" value="1"/>
</dbReference>
<dbReference type="GO" id="GO:0006979">
    <property type="term" value="P:response to oxidative stress"/>
    <property type="evidence" value="ECO:0007669"/>
    <property type="project" value="UniProtKB-UniRule"/>
</dbReference>
<evidence type="ECO:0000313" key="18">
    <source>
        <dbReference type="EMBL" id="KAK2971190.1"/>
    </source>
</evidence>
<dbReference type="GO" id="GO:0020037">
    <property type="term" value="F:heme binding"/>
    <property type="evidence" value="ECO:0007669"/>
    <property type="project" value="UniProtKB-UniRule"/>
</dbReference>
<dbReference type="AlphaFoldDB" id="A0AA88U5E2"/>
<feature type="disulfide bond" evidence="14">
    <location>
        <begin position="78"/>
        <end position="157"/>
    </location>
</feature>
<evidence type="ECO:0000256" key="8">
    <source>
        <dbReference type="ARBA" id="ARBA00023004"/>
    </source>
</evidence>
<feature type="compositionally biased region" description="Low complexity" evidence="16">
    <location>
        <begin position="280"/>
        <end position="300"/>
    </location>
</feature>